<keyword evidence="3" id="KW-0804">Transcription</keyword>
<organism evidence="5 6">
    <name type="scientific">Pseudomaricurvus hydrocarbonicus</name>
    <dbReference type="NCBI Taxonomy" id="1470433"/>
    <lineage>
        <taxon>Bacteria</taxon>
        <taxon>Pseudomonadati</taxon>
        <taxon>Pseudomonadota</taxon>
        <taxon>Gammaproteobacteria</taxon>
        <taxon>Cellvibrionales</taxon>
        <taxon>Cellvibrionaceae</taxon>
        <taxon>Pseudomaricurvus</taxon>
    </lineage>
</organism>
<evidence type="ECO:0000313" key="6">
    <source>
        <dbReference type="Proteomes" id="UP000787472"/>
    </source>
</evidence>
<dbReference type="PROSITE" id="PS01124">
    <property type="entry name" value="HTH_ARAC_FAMILY_2"/>
    <property type="match status" value="1"/>
</dbReference>
<dbReference type="PANTHER" id="PTHR47894:SF1">
    <property type="entry name" value="HTH-TYPE TRANSCRIPTIONAL REGULATOR VQSM"/>
    <property type="match status" value="1"/>
</dbReference>
<evidence type="ECO:0000259" key="4">
    <source>
        <dbReference type="PROSITE" id="PS01124"/>
    </source>
</evidence>
<comment type="caution">
    <text evidence="5">The sequence shown here is derived from an EMBL/GenBank/DDBJ whole genome shotgun (WGS) entry which is preliminary data.</text>
</comment>
<dbReference type="Gene3D" id="1.10.10.60">
    <property type="entry name" value="Homeodomain-like"/>
    <property type="match status" value="1"/>
</dbReference>
<dbReference type="GO" id="GO:0000976">
    <property type="term" value="F:transcription cis-regulatory region binding"/>
    <property type="evidence" value="ECO:0007669"/>
    <property type="project" value="TreeGrafter"/>
</dbReference>
<evidence type="ECO:0000256" key="3">
    <source>
        <dbReference type="ARBA" id="ARBA00023163"/>
    </source>
</evidence>
<dbReference type="GO" id="GO:0005829">
    <property type="term" value="C:cytosol"/>
    <property type="evidence" value="ECO:0007669"/>
    <property type="project" value="TreeGrafter"/>
</dbReference>
<reference evidence="5" key="1">
    <citation type="submission" date="2020-03" db="EMBL/GenBank/DDBJ databases">
        <authorList>
            <person name="Guo F."/>
        </authorList>
    </citation>
    <scope>NUCLEOTIDE SEQUENCE</scope>
    <source>
        <strain evidence="5">JCM 30134</strain>
    </source>
</reference>
<accession>A0A9E5JTX6</accession>
<dbReference type="InterPro" id="IPR009057">
    <property type="entry name" value="Homeodomain-like_sf"/>
</dbReference>
<name>A0A9E5JTX6_9GAMM</name>
<keyword evidence="6" id="KW-1185">Reference proteome</keyword>
<dbReference type="Pfam" id="PF12833">
    <property type="entry name" value="HTH_18"/>
    <property type="match status" value="1"/>
</dbReference>
<dbReference type="EMBL" id="JAAONZ010000002">
    <property type="protein sequence ID" value="NHO64810.1"/>
    <property type="molecule type" value="Genomic_DNA"/>
</dbReference>
<dbReference type="SUPFAM" id="SSF46689">
    <property type="entry name" value="Homeodomain-like"/>
    <property type="match status" value="1"/>
</dbReference>
<protein>
    <submittedName>
        <fullName evidence="5">AraC family transcriptional regulator</fullName>
    </submittedName>
</protein>
<dbReference type="GO" id="GO:0003700">
    <property type="term" value="F:DNA-binding transcription factor activity"/>
    <property type="evidence" value="ECO:0007669"/>
    <property type="project" value="InterPro"/>
</dbReference>
<dbReference type="PANTHER" id="PTHR47894">
    <property type="entry name" value="HTH-TYPE TRANSCRIPTIONAL REGULATOR GADX"/>
    <property type="match status" value="1"/>
</dbReference>
<evidence type="ECO:0000256" key="2">
    <source>
        <dbReference type="ARBA" id="ARBA00023125"/>
    </source>
</evidence>
<keyword evidence="1" id="KW-0805">Transcription regulation</keyword>
<dbReference type="Pfam" id="PF12625">
    <property type="entry name" value="Arabinose_bd"/>
    <property type="match status" value="1"/>
</dbReference>
<gene>
    <name evidence="5" type="ORF">G8770_04560</name>
</gene>
<proteinExistence type="predicted"/>
<feature type="domain" description="HTH araC/xylS-type" evidence="4">
    <location>
        <begin position="243"/>
        <end position="341"/>
    </location>
</feature>
<evidence type="ECO:0000313" key="5">
    <source>
        <dbReference type="EMBL" id="NHO64810.1"/>
    </source>
</evidence>
<keyword evidence="2" id="KW-0238">DNA-binding</keyword>
<sequence length="343" mass="39610">MRKPQQQEQQQFVDKQLQILDQVLREECPYVDREALGHWCGLSDPWWQPGHSLSLEDFLRLLKQLHHNEVPNIAVRLAQRRSLQDMGVLGYALLASPTLLQGLQLSAHLVESNFPALKVRLTTDSDHALVSCEVLAGGSDYFQLLLEEWIFSLWVYIQALLPEGLAACASYATLNYHAPTYHWQYQQILGCRVEFDRAKAVLAIPRQWLFIAVKGRSGQTQQLYDTQIKRLLKEQGHSGDIVSRVKRLLLEKPVQCDYRLETTAPFMSLSARTLRRYLAEAGTSFRAVSLQVRMELAKDYLLNTQLTAQEIAYQLGYAQPNNFYRAFKSFYRLPPEQYRLRHS</sequence>
<evidence type="ECO:0000256" key="1">
    <source>
        <dbReference type="ARBA" id="ARBA00023015"/>
    </source>
</evidence>
<dbReference type="AlphaFoldDB" id="A0A9E5JTX6"/>
<dbReference type="RefSeq" id="WP_167182249.1">
    <property type="nucleotide sequence ID" value="NZ_JAAONZ010000002.1"/>
</dbReference>
<dbReference type="InterPro" id="IPR018060">
    <property type="entry name" value="HTH_AraC"/>
</dbReference>
<dbReference type="Proteomes" id="UP000787472">
    <property type="component" value="Unassembled WGS sequence"/>
</dbReference>
<dbReference type="SMART" id="SM00342">
    <property type="entry name" value="HTH_ARAC"/>
    <property type="match status" value="1"/>
</dbReference>
<dbReference type="InterPro" id="IPR032687">
    <property type="entry name" value="AraC-type_N"/>
</dbReference>